<dbReference type="Proteomes" id="UP001064048">
    <property type="component" value="Chromosome 3"/>
</dbReference>
<dbReference type="EMBL" id="CM046103">
    <property type="protein sequence ID" value="KAI8428239.1"/>
    <property type="molecule type" value="Genomic_DNA"/>
</dbReference>
<protein>
    <submittedName>
        <fullName evidence="1">Uncharacterized protein</fullName>
    </submittedName>
</protein>
<reference evidence="1 2" key="1">
    <citation type="journal article" date="2022" name="Genome Biol. Evol.">
        <title>The Spruce Budworm Genome: Reconstructing the Evolutionary History of Antifreeze Proteins.</title>
        <authorList>
            <person name="Beliveau C."/>
            <person name="Gagne P."/>
            <person name="Picq S."/>
            <person name="Vernygora O."/>
            <person name="Keeling C.I."/>
            <person name="Pinkney K."/>
            <person name="Doucet D."/>
            <person name="Wen F."/>
            <person name="Johnston J.S."/>
            <person name="Maaroufi H."/>
            <person name="Boyle B."/>
            <person name="Laroche J."/>
            <person name="Dewar K."/>
            <person name="Juretic N."/>
            <person name="Blackburn G."/>
            <person name="Nisole A."/>
            <person name="Brunet B."/>
            <person name="Brandao M."/>
            <person name="Lumley L."/>
            <person name="Duan J."/>
            <person name="Quan G."/>
            <person name="Lucarotti C.J."/>
            <person name="Roe A.D."/>
            <person name="Sperling F.A.H."/>
            <person name="Levesque R.C."/>
            <person name="Cusson M."/>
        </authorList>
    </citation>
    <scope>NUCLEOTIDE SEQUENCE [LARGE SCALE GENOMIC DNA]</scope>
    <source>
        <strain evidence="1">Glfc:IPQL:Cfum</strain>
    </source>
</reference>
<evidence type="ECO:0000313" key="1">
    <source>
        <dbReference type="EMBL" id="KAI8428239.1"/>
    </source>
</evidence>
<keyword evidence="2" id="KW-1185">Reference proteome</keyword>
<name>A0ACC0JVN7_CHOFU</name>
<organism evidence="1 2">
    <name type="scientific">Choristoneura fumiferana</name>
    <name type="common">Spruce budworm moth</name>
    <name type="synonym">Archips fumiferana</name>
    <dbReference type="NCBI Taxonomy" id="7141"/>
    <lineage>
        <taxon>Eukaryota</taxon>
        <taxon>Metazoa</taxon>
        <taxon>Ecdysozoa</taxon>
        <taxon>Arthropoda</taxon>
        <taxon>Hexapoda</taxon>
        <taxon>Insecta</taxon>
        <taxon>Pterygota</taxon>
        <taxon>Neoptera</taxon>
        <taxon>Endopterygota</taxon>
        <taxon>Lepidoptera</taxon>
        <taxon>Glossata</taxon>
        <taxon>Ditrysia</taxon>
        <taxon>Tortricoidea</taxon>
        <taxon>Tortricidae</taxon>
        <taxon>Tortricinae</taxon>
        <taxon>Choristoneura</taxon>
    </lineage>
</organism>
<comment type="caution">
    <text evidence="1">The sequence shown here is derived from an EMBL/GenBank/DDBJ whole genome shotgun (WGS) entry which is preliminary data.</text>
</comment>
<evidence type="ECO:0000313" key="2">
    <source>
        <dbReference type="Proteomes" id="UP001064048"/>
    </source>
</evidence>
<proteinExistence type="predicted"/>
<gene>
    <name evidence="1" type="ORF">MSG28_002460</name>
</gene>
<accession>A0ACC0JVN7</accession>
<sequence length="1098" mass="124691">MSLVLWTCLLACTHQVLCSDRFSLPELPPGEAPDPILKFMEDLYKTGRAKSGHDAGEPLLLTPFIEQNKLEEAREAAKVDSDYLLPDMDSYAGYLTVNKEYNANLWFWYFPVSDRKVEETPWIIWLQGGPGVSSLYGLFTEIGPLVVNDDNHLEELKHSWGKNHSLLFIDNPVGTGFSYTSDDRGYATNQTTIGENLYTALQQFLTIFPELRQAPLTIAGESYAGKHIPSIGVQILWHRQEDQPINLQGLAIGNGFIDPPSLQRYSYFVREVGLVDDKVADSMNHLELAVTQFVNNGEMLKAYAYYNYLLTTFLRESHLDNLYNYLQSDIGLNGPYLEYLQRSETRRALHVGNTNFTKLVPDFMGSAKMWVEELLENYRVMLYNGHLDIIVAYHPSVNTYNQLDFSGAAEYRSAKRQPWYHDEMLAGYFKQAGNLTEVMIRGAGHMVPADKPAAALGLISAFARGLPLDADTGSLVDVGRSALRRRQLPEQLNTEESVIPFEYHHFDFCLSDETMSPVENLGQVVFGERIRPSPYKLNFMENVDCKMVCMKEYKGSKPEANKKLNLLKMGMALYYQHHWILDNMPVTWCYPVDKEKTYCSTGFPMGCQVRRDLDTCTPIVSTTQSQMGEYFLFNHVDIEITYHSGADEEWGVGFGDNGGRIISAKIKPASIRHQSPDNLDCNTRGNPLEIPNTLNQDQTFNIIYTYRVTFIRNNTVKWSSRWDYILESMPHTNIQWFSILNSLVIVLFLSGMVAMILLRTLHKDIARYNQMECGEDAQEEFGWKLVHGDVFRPPRRGMLLAVFLGSGAQVFGMTLVTLAFACLGFLSPANRGALMTCALVAWVLLGAAAGYVSARIYKSFGGRRWKSNILLTSMVCPGVVFSLFFIMNLVLWGKGSSAAIPFSTLLALLALWFGVSVPLTFIGAYFGFRKRILDHPVRTNQIPRQIPEQSLYTQPVPGVVMGGVLPFGCIFIQLFFILNSLWSSQMYYMFGFLFLVFVILVITCSETTILLCYFHLCAEDYHWWWRAFLSSGSTAGYLFVYCCHYFVTKLNIEDAASTFLYFGYTIIMVFLFFLLTGTIGFMACFWFVRKIYSVVKVD</sequence>